<gene>
    <name evidence="2" type="ORF">ACFPFX_04715</name>
</gene>
<name>A0ABV9UGH4_9ACTN</name>
<evidence type="ECO:0000256" key="1">
    <source>
        <dbReference type="SAM" id="Phobius"/>
    </source>
</evidence>
<proteinExistence type="predicted"/>
<dbReference type="RefSeq" id="WP_344370433.1">
    <property type="nucleotide sequence ID" value="NZ_BAAASQ010000001.1"/>
</dbReference>
<evidence type="ECO:0000313" key="3">
    <source>
        <dbReference type="Proteomes" id="UP001595834"/>
    </source>
</evidence>
<feature type="transmembrane region" description="Helical" evidence="1">
    <location>
        <begin position="21"/>
        <end position="39"/>
    </location>
</feature>
<evidence type="ECO:0000313" key="2">
    <source>
        <dbReference type="EMBL" id="MFC4955597.1"/>
    </source>
</evidence>
<comment type="caution">
    <text evidence="2">The sequence shown here is derived from an EMBL/GenBank/DDBJ whole genome shotgun (WGS) entry which is preliminary data.</text>
</comment>
<sequence>MSLRTYIETAARRGGPAVSSGVGRLATLVGTGAMTAGLFTDTGTAWAILASAAAGLGGAFLSPRLQLAHPMKKPITFTVYLAPHTVLVATLVTELAWGAPGGRVVEGGVAVLWTAGVWWLRPAKLAKRVAKWPEPVVETDDTEATNGGAGAEVEVAVEIPDDPDGRWWALNAARKGGVAEGTRVIGVRAIEDRRRVAVALAAAEKGEPVPDIKIKRLSALMNVPEALLEVQAIPGHGAGVAMLLIGPKPEAEAAVDEDVWAEIGRSALPGVTLVEVNEYDLSKDFTS</sequence>
<accession>A0ABV9UGH4</accession>
<evidence type="ECO:0008006" key="4">
    <source>
        <dbReference type="Google" id="ProtNLM"/>
    </source>
</evidence>
<keyword evidence="1" id="KW-0812">Transmembrane</keyword>
<feature type="transmembrane region" description="Helical" evidence="1">
    <location>
        <begin position="45"/>
        <end position="65"/>
    </location>
</feature>
<reference evidence="3" key="1">
    <citation type="journal article" date="2019" name="Int. J. Syst. Evol. Microbiol.">
        <title>The Global Catalogue of Microorganisms (GCM) 10K type strain sequencing project: providing services to taxonomists for standard genome sequencing and annotation.</title>
        <authorList>
            <consortium name="The Broad Institute Genomics Platform"/>
            <consortium name="The Broad Institute Genome Sequencing Center for Infectious Disease"/>
            <person name="Wu L."/>
            <person name="Ma J."/>
        </authorList>
    </citation>
    <scope>NUCLEOTIDE SEQUENCE [LARGE SCALE GENOMIC DNA]</scope>
    <source>
        <strain evidence="3">CCM 7224</strain>
    </source>
</reference>
<keyword evidence="1" id="KW-0472">Membrane</keyword>
<feature type="transmembrane region" description="Helical" evidence="1">
    <location>
        <begin position="77"/>
        <end position="98"/>
    </location>
</feature>
<organism evidence="2 3">
    <name type="scientific">Streptomyces mauvecolor</name>
    <dbReference type="NCBI Taxonomy" id="58345"/>
    <lineage>
        <taxon>Bacteria</taxon>
        <taxon>Bacillati</taxon>
        <taxon>Actinomycetota</taxon>
        <taxon>Actinomycetes</taxon>
        <taxon>Kitasatosporales</taxon>
        <taxon>Streptomycetaceae</taxon>
        <taxon>Streptomyces</taxon>
    </lineage>
</organism>
<dbReference type="Proteomes" id="UP001595834">
    <property type="component" value="Unassembled WGS sequence"/>
</dbReference>
<keyword evidence="3" id="KW-1185">Reference proteome</keyword>
<dbReference type="EMBL" id="JBHSIZ010000005">
    <property type="protein sequence ID" value="MFC4955597.1"/>
    <property type="molecule type" value="Genomic_DNA"/>
</dbReference>
<protein>
    <recommendedName>
        <fullName evidence="4">Integral membrane protein</fullName>
    </recommendedName>
</protein>
<keyword evidence="1" id="KW-1133">Transmembrane helix</keyword>
<feature type="transmembrane region" description="Helical" evidence="1">
    <location>
        <begin position="104"/>
        <end position="121"/>
    </location>
</feature>